<dbReference type="STRING" id="1798351.A2930_00770"/>
<feature type="domain" description="Thioester reductase (TE)" evidence="1">
    <location>
        <begin position="11"/>
        <end position="266"/>
    </location>
</feature>
<dbReference type="Proteomes" id="UP000178114">
    <property type="component" value="Unassembled WGS sequence"/>
</dbReference>
<gene>
    <name evidence="2" type="ORF">A2930_00770</name>
</gene>
<protein>
    <recommendedName>
        <fullName evidence="1">Thioester reductase (TE) domain-containing protein</fullName>
    </recommendedName>
</protein>
<evidence type="ECO:0000313" key="2">
    <source>
        <dbReference type="EMBL" id="OGF81088.1"/>
    </source>
</evidence>
<dbReference type="Gene3D" id="3.40.50.720">
    <property type="entry name" value="NAD(P)-binding Rossmann-like Domain"/>
    <property type="match status" value="1"/>
</dbReference>
<sequence>MKMQTTKRILLTGGTGFIGSHIAAKLIQLGYKIYFLTRSNGKFHAEDRILRAVSPLTTLPRDQYKVLEGDLSSPLKFDIPEPIDEIWNCAGALSFKEEDRLETFATNVMGVEHLLEFTDRNSIKCMQHVSTRYVHGKRNGLIKEDELNCGQTFFNPYEESKMAAEELISKWSSDTGGKAFVYRPSVVVGNSKTGFTSSFSGYYTCARGFVVLKKLIESEFSKGVTGIYSGDGIAVKNGILHLPICFPALPDTPIDILPVDIVVKAITDIAQKDISGVFHITNANLVSCRQFMEMSMDILGIEGVQLKPLADKNVSPVIQRLNEQIDQTAQYYKPYTLYGADGPVCDQTNTRAVLGRSISYNISRKFLETVLGYALRVSFRG</sequence>
<dbReference type="InterPro" id="IPR036291">
    <property type="entry name" value="NAD(P)-bd_dom_sf"/>
</dbReference>
<dbReference type="AlphaFoldDB" id="A0A1F5WZM0"/>
<comment type="caution">
    <text evidence="2">The sequence shown here is derived from an EMBL/GenBank/DDBJ whole genome shotgun (WGS) entry which is preliminary data.</text>
</comment>
<reference evidence="2 3" key="1">
    <citation type="journal article" date="2016" name="Nat. Commun.">
        <title>Thousands of microbial genomes shed light on interconnected biogeochemical processes in an aquifer system.</title>
        <authorList>
            <person name="Anantharaman K."/>
            <person name="Brown C.T."/>
            <person name="Hug L.A."/>
            <person name="Sharon I."/>
            <person name="Castelle C.J."/>
            <person name="Probst A.J."/>
            <person name="Thomas B.C."/>
            <person name="Singh A."/>
            <person name="Wilkins M.J."/>
            <person name="Karaoz U."/>
            <person name="Brodie E.L."/>
            <person name="Williams K.H."/>
            <person name="Hubbard S.S."/>
            <person name="Banfield J.F."/>
        </authorList>
    </citation>
    <scope>NUCLEOTIDE SEQUENCE [LARGE SCALE GENOMIC DNA]</scope>
</reference>
<dbReference type="SUPFAM" id="SSF51735">
    <property type="entry name" value="NAD(P)-binding Rossmann-fold domains"/>
    <property type="match status" value="1"/>
</dbReference>
<proteinExistence type="predicted"/>
<dbReference type="InterPro" id="IPR013120">
    <property type="entry name" value="FAR_NAD-bd"/>
</dbReference>
<evidence type="ECO:0000259" key="1">
    <source>
        <dbReference type="Pfam" id="PF07993"/>
    </source>
</evidence>
<organism evidence="2 3">
    <name type="scientific">Candidatus Giovannonibacteria bacterium RIFCSPLOWO2_01_FULL_45_34</name>
    <dbReference type="NCBI Taxonomy" id="1798351"/>
    <lineage>
        <taxon>Bacteria</taxon>
        <taxon>Candidatus Giovannoniibacteriota</taxon>
    </lineage>
</organism>
<dbReference type="Pfam" id="PF07993">
    <property type="entry name" value="NAD_binding_4"/>
    <property type="match status" value="1"/>
</dbReference>
<dbReference type="EMBL" id="MFID01000018">
    <property type="protein sequence ID" value="OGF81088.1"/>
    <property type="molecule type" value="Genomic_DNA"/>
</dbReference>
<accession>A0A1F5WZM0</accession>
<name>A0A1F5WZM0_9BACT</name>
<evidence type="ECO:0000313" key="3">
    <source>
        <dbReference type="Proteomes" id="UP000178114"/>
    </source>
</evidence>
<dbReference type="PANTHER" id="PTHR43000">
    <property type="entry name" value="DTDP-D-GLUCOSE 4,6-DEHYDRATASE-RELATED"/>
    <property type="match status" value="1"/>
</dbReference>